<dbReference type="InterPro" id="IPR017853">
    <property type="entry name" value="GH"/>
</dbReference>
<dbReference type="CDD" id="cd11340">
    <property type="entry name" value="AmyAc_bac_CMD_like_3"/>
    <property type="match status" value="1"/>
</dbReference>
<feature type="signal peptide" evidence="3">
    <location>
        <begin position="1"/>
        <end position="19"/>
    </location>
</feature>
<dbReference type="Pfam" id="PF09087">
    <property type="entry name" value="Cyc-maltodext_N"/>
    <property type="match status" value="1"/>
</dbReference>
<dbReference type="InterPro" id="IPR013780">
    <property type="entry name" value="Glyco_hydro_b"/>
</dbReference>
<evidence type="ECO:0000313" key="5">
    <source>
        <dbReference type="EMBL" id="MFG6428327.1"/>
    </source>
</evidence>
<dbReference type="InterPro" id="IPR006047">
    <property type="entry name" value="GH13_cat_dom"/>
</dbReference>
<dbReference type="Gene3D" id="3.20.20.80">
    <property type="entry name" value="Glycosidases"/>
    <property type="match status" value="1"/>
</dbReference>
<dbReference type="InterPro" id="IPR013783">
    <property type="entry name" value="Ig-like_fold"/>
</dbReference>
<proteinExistence type="predicted"/>
<gene>
    <name evidence="5" type="ORF">ACG00Y_00290</name>
</gene>
<dbReference type="SUPFAM" id="SSF51011">
    <property type="entry name" value="Glycosyl hydrolase domain"/>
    <property type="match status" value="1"/>
</dbReference>
<evidence type="ECO:0000256" key="3">
    <source>
        <dbReference type="SAM" id="SignalP"/>
    </source>
</evidence>
<dbReference type="Proteomes" id="UP001606210">
    <property type="component" value="Unassembled WGS sequence"/>
</dbReference>
<dbReference type="Gene3D" id="2.60.40.1180">
    <property type="entry name" value="Golgi alpha-mannosidase II"/>
    <property type="match status" value="1"/>
</dbReference>
<evidence type="ECO:0000259" key="4">
    <source>
        <dbReference type="SMART" id="SM00642"/>
    </source>
</evidence>
<protein>
    <submittedName>
        <fullName evidence="5">Glycoside hydrolase family 13 protein</fullName>
        <ecNumber evidence="5">3.2.1.-</ecNumber>
    </submittedName>
</protein>
<organism evidence="5 6">
    <name type="scientific">Pelomonas parva</name>
    <dbReference type="NCBI Taxonomy" id="3299032"/>
    <lineage>
        <taxon>Bacteria</taxon>
        <taxon>Pseudomonadati</taxon>
        <taxon>Pseudomonadota</taxon>
        <taxon>Betaproteobacteria</taxon>
        <taxon>Burkholderiales</taxon>
        <taxon>Sphaerotilaceae</taxon>
        <taxon>Roseateles</taxon>
    </lineage>
</organism>
<dbReference type="EMBL" id="JBIGHV010000001">
    <property type="protein sequence ID" value="MFG6428327.1"/>
    <property type="molecule type" value="Genomic_DNA"/>
</dbReference>
<comment type="caution">
    <text evidence="5">The sequence shown here is derived from an EMBL/GenBank/DDBJ whole genome shotgun (WGS) entry which is preliminary data.</text>
</comment>
<dbReference type="Pfam" id="PF10438">
    <property type="entry name" value="Cyc-maltodext_C"/>
    <property type="match status" value="1"/>
</dbReference>
<evidence type="ECO:0000256" key="1">
    <source>
        <dbReference type="ARBA" id="ARBA00022801"/>
    </source>
</evidence>
<dbReference type="PANTHER" id="PTHR10357:SF210">
    <property type="entry name" value="MALTODEXTRIN GLUCOSIDASE"/>
    <property type="match status" value="1"/>
</dbReference>
<keyword evidence="6" id="KW-1185">Reference proteome</keyword>
<dbReference type="InterPro" id="IPR014756">
    <property type="entry name" value="Ig_E-set"/>
</dbReference>
<dbReference type="InterPro" id="IPR015171">
    <property type="entry name" value="Cyc-maltodext_N"/>
</dbReference>
<dbReference type="GO" id="GO:0016798">
    <property type="term" value="F:hydrolase activity, acting on glycosyl bonds"/>
    <property type="evidence" value="ECO:0007669"/>
    <property type="project" value="UniProtKB-KW"/>
</dbReference>
<evidence type="ECO:0000313" key="6">
    <source>
        <dbReference type="Proteomes" id="UP001606210"/>
    </source>
</evidence>
<dbReference type="Pfam" id="PF00128">
    <property type="entry name" value="Alpha-amylase"/>
    <property type="match status" value="1"/>
</dbReference>
<dbReference type="InterPro" id="IPR019492">
    <property type="entry name" value="Cyclo-malto-dextrinase_C"/>
</dbReference>
<name>A0ABW7EVH3_9BURK</name>
<keyword evidence="2 5" id="KW-0326">Glycosidase</keyword>
<keyword evidence="1 5" id="KW-0378">Hydrolase</keyword>
<feature type="domain" description="Glycosyl hydrolase family 13 catalytic" evidence="4">
    <location>
        <begin position="125"/>
        <end position="520"/>
    </location>
</feature>
<dbReference type="SUPFAM" id="SSF51445">
    <property type="entry name" value="(Trans)glycosidases"/>
    <property type="match status" value="1"/>
</dbReference>
<dbReference type="EC" id="3.2.1.-" evidence="5"/>
<feature type="chain" id="PRO_5045577278" evidence="3">
    <location>
        <begin position="20"/>
        <end position="609"/>
    </location>
</feature>
<reference evidence="5 6" key="1">
    <citation type="submission" date="2024-08" db="EMBL/GenBank/DDBJ databases">
        <authorList>
            <person name="Lu H."/>
        </authorList>
    </citation>
    <scope>NUCLEOTIDE SEQUENCE [LARGE SCALE GENOMIC DNA]</scope>
    <source>
        <strain evidence="5 6">LYH14W</strain>
    </source>
</reference>
<dbReference type="SMART" id="SM00642">
    <property type="entry name" value="Aamy"/>
    <property type="match status" value="1"/>
</dbReference>
<evidence type="ECO:0000256" key="2">
    <source>
        <dbReference type="ARBA" id="ARBA00023295"/>
    </source>
</evidence>
<dbReference type="SUPFAM" id="SSF81296">
    <property type="entry name" value="E set domains"/>
    <property type="match status" value="1"/>
</dbReference>
<dbReference type="PANTHER" id="PTHR10357">
    <property type="entry name" value="ALPHA-AMYLASE FAMILY MEMBER"/>
    <property type="match status" value="1"/>
</dbReference>
<accession>A0ABW7EVH3</accession>
<dbReference type="Gene3D" id="2.60.40.10">
    <property type="entry name" value="Immunoglobulins"/>
    <property type="match status" value="1"/>
</dbReference>
<sequence>MKALITLATALLMSLPLMATEPTHRVEPPNWWVGMRDTSLQLMLHAPGIANAKPTLAPYPGVTLKSSHRASSANYLFVDLDIAPGTKPGELTLNVAGKALRYPLLARAPGSADRQGFGPKDAIYLVVPDRFAQGGSGKQADMKEGQDRADHGGRHGGDLAGMRQHLGYIAGLGFTQVWPTPLVENNSAKYSYHGYAATDFYKIDPRFGTNDDFGAFVSEARSKGIGVIQDIVLNHIGSDHWWMKDLPAPDWVNAWPQYTETHHARMTLQDPYASAQDRKRFTDGWFVPGMPDLNQRRPELATYLIQKTLWWVERFGLSGIRTDTYSYSDRDFLSRWSARVMQEYPRLNIVGEEWSPHPAVVAYWQRGKKNHDGYISHAPSMMDFPMQSNLLAALTEGDGPHTGLTKLYEGLAHDFVYPDPSNLVLFDGNHDTPRIFSLLKNDVDLTKIALAYLATTRRIPQLFYGSELLLQSPTERDDGKVRADMPGGWPGDKVNAFTGAGLTAEQRDMQDWVRRLFTWRKTATVIHDGALMQFAPLEGVYVFFRYDAGRTVLVALNKTGKAVELPVARFAERVAPGQRARDALSGKDLTLGASLSVPARSPLILEIGR</sequence>
<keyword evidence="3" id="KW-0732">Signal</keyword>